<dbReference type="EMBL" id="JAXOVW010000024">
    <property type="protein sequence ID" value="MDZ5607950.1"/>
    <property type="molecule type" value="Genomic_DNA"/>
</dbReference>
<sequence length="233" mass="27076">MYDLTTVQNIFGPSKKVLNGLPTAITIEETEEDVLYNSQHYKEKIKRFVEVCSSWNVKRASILLDKRFNSYTPSAKVLREFDFQLYAAKIEVFRKLSDIVTLEKLYDFRSIDEGTLSEAEFKSLWERCMSGSDNQSSILHINEHFYTIQAELGEGWEKSCIAFYDKEQPIGISIPHIEPGTKEEGRLFYFGLLPEERGNGISTHMTNEKMQKVFWKNGCSKRAETELYCENFK</sequence>
<evidence type="ECO:0000313" key="2">
    <source>
        <dbReference type="Proteomes" id="UP001291930"/>
    </source>
</evidence>
<dbReference type="CDD" id="cd04301">
    <property type="entry name" value="NAT_SF"/>
    <property type="match status" value="1"/>
</dbReference>
<dbReference type="SUPFAM" id="SSF55729">
    <property type="entry name" value="Acyl-CoA N-acyltransferases (Nat)"/>
    <property type="match status" value="1"/>
</dbReference>
<gene>
    <name evidence="1" type="ORF">U2I54_12775</name>
</gene>
<keyword evidence="1" id="KW-0808">Transferase</keyword>
<keyword evidence="1" id="KW-0012">Acyltransferase</keyword>
<evidence type="ECO:0000313" key="1">
    <source>
        <dbReference type="EMBL" id="MDZ5607950.1"/>
    </source>
</evidence>
<comment type="caution">
    <text evidence="1">The sequence shown here is derived from an EMBL/GenBank/DDBJ whole genome shotgun (WGS) entry which is preliminary data.</text>
</comment>
<reference evidence="2" key="1">
    <citation type="submission" date="2023-11" db="EMBL/GenBank/DDBJ databases">
        <title>Genome Sequence of Bacillus pseudomycoides stain BUPM19.</title>
        <authorList>
            <person name="Farhat A."/>
        </authorList>
    </citation>
    <scope>NUCLEOTIDE SEQUENCE [LARGE SCALE GENOMIC DNA]</scope>
    <source>
        <strain evidence="2">BUPM19</strain>
    </source>
</reference>
<dbReference type="EC" id="2.3.1.-" evidence="1"/>
<name>A0ABU5JWX6_9BACI</name>
<dbReference type="GO" id="GO:0016746">
    <property type="term" value="F:acyltransferase activity"/>
    <property type="evidence" value="ECO:0007669"/>
    <property type="project" value="UniProtKB-KW"/>
</dbReference>
<dbReference type="RefSeq" id="WP_374217926.1">
    <property type="nucleotide sequence ID" value="NZ_JAXOVW010000024.1"/>
</dbReference>
<dbReference type="Proteomes" id="UP001291930">
    <property type="component" value="Unassembled WGS sequence"/>
</dbReference>
<organism evidence="1 2">
    <name type="scientific">Bacillus bingmayongensis</name>
    <dbReference type="NCBI Taxonomy" id="1150157"/>
    <lineage>
        <taxon>Bacteria</taxon>
        <taxon>Bacillati</taxon>
        <taxon>Bacillota</taxon>
        <taxon>Bacilli</taxon>
        <taxon>Bacillales</taxon>
        <taxon>Bacillaceae</taxon>
        <taxon>Bacillus</taxon>
    </lineage>
</organism>
<dbReference type="InterPro" id="IPR016181">
    <property type="entry name" value="Acyl_CoA_acyltransferase"/>
</dbReference>
<proteinExistence type="predicted"/>
<accession>A0ABU5JWX6</accession>
<keyword evidence="2" id="KW-1185">Reference proteome</keyword>
<protein>
    <submittedName>
        <fullName evidence="1">GNAT family N-acetyltransferase</fullName>
        <ecNumber evidence="1">2.3.1.-</ecNumber>
    </submittedName>
</protein>